<feature type="region of interest" description="Disordered" evidence="1">
    <location>
        <begin position="41"/>
        <end position="60"/>
    </location>
</feature>
<dbReference type="EMBL" id="QOVL01000005">
    <property type="protein sequence ID" value="RXG32038.1"/>
    <property type="molecule type" value="Genomic_DNA"/>
</dbReference>
<name>A0A4V1KSK3_9FLAO</name>
<evidence type="ECO:0000256" key="1">
    <source>
        <dbReference type="SAM" id="MobiDB-lite"/>
    </source>
</evidence>
<feature type="transmembrane region" description="Helical" evidence="2">
    <location>
        <begin position="164"/>
        <end position="181"/>
    </location>
</feature>
<keyword evidence="2" id="KW-0472">Membrane</keyword>
<keyword evidence="2" id="KW-0812">Transmembrane</keyword>
<feature type="chain" id="PRO_5020368083" evidence="3">
    <location>
        <begin position="25"/>
        <end position="188"/>
    </location>
</feature>
<protein>
    <submittedName>
        <fullName evidence="4">Uncharacterized protein</fullName>
    </submittedName>
</protein>
<evidence type="ECO:0000313" key="4">
    <source>
        <dbReference type="EMBL" id="RXG32038.1"/>
    </source>
</evidence>
<evidence type="ECO:0000313" key="5">
    <source>
        <dbReference type="Proteomes" id="UP000290608"/>
    </source>
</evidence>
<organism evidence="4 5">
    <name type="scientific">Leeuwenhoekiella marinoflava</name>
    <dbReference type="NCBI Taxonomy" id="988"/>
    <lineage>
        <taxon>Bacteria</taxon>
        <taxon>Pseudomonadati</taxon>
        <taxon>Bacteroidota</taxon>
        <taxon>Flavobacteriia</taxon>
        <taxon>Flavobacteriales</taxon>
        <taxon>Flavobacteriaceae</taxon>
        <taxon>Leeuwenhoekiella</taxon>
    </lineage>
</organism>
<accession>A0A4V1KSK3</accession>
<feature type="compositionally biased region" description="Basic and acidic residues" evidence="1">
    <location>
        <begin position="117"/>
        <end position="134"/>
    </location>
</feature>
<evidence type="ECO:0000256" key="3">
    <source>
        <dbReference type="SAM" id="SignalP"/>
    </source>
</evidence>
<keyword evidence="2" id="KW-1133">Transmembrane helix</keyword>
<dbReference type="RefSeq" id="WP_073098512.1">
    <property type="nucleotide sequence ID" value="NZ_QOVL01000005.1"/>
</dbReference>
<reference evidence="4 5" key="1">
    <citation type="submission" date="2018-07" db="EMBL/GenBank/DDBJ databases">
        <title>Leeuwenhoekiella genomics.</title>
        <authorList>
            <person name="Tahon G."/>
            <person name="Willems A."/>
        </authorList>
    </citation>
    <scope>NUCLEOTIDE SEQUENCE [LARGE SCALE GENOMIC DNA]</scope>
    <source>
        <strain evidence="4 5">LMG 1345</strain>
    </source>
</reference>
<sequence length="188" mass="20884">MKKAALLLLRLCVLALLLTAVVCATESCSSKKKATERYRNTTEFDKSESSSAKIENDKAKDCTAVSKTETDWSAINENIQFELIDPDQEGYANLSPDGKGGFNFTGKNVKASSGKSQEQKKETRNDSVAKKETDNSSEELETSSTESGQTLDSGRTSNSEATRWPFWFLLVPVVLGALIYFRGWKFWK</sequence>
<comment type="caution">
    <text evidence="4">The sequence shown here is derived from an EMBL/GenBank/DDBJ whole genome shotgun (WGS) entry which is preliminary data.</text>
</comment>
<proteinExistence type="predicted"/>
<feature type="compositionally biased region" description="Polar residues" evidence="1">
    <location>
        <begin position="148"/>
        <end position="158"/>
    </location>
</feature>
<feature type="region of interest" description="Disordered" evidence="1">
    <location>
        <begin position="105"/>
        <end position="158"/>
    </location>
</feature>
<dbReference type="AlphaFoldDB" id="A0A4V1KSK3"/>
<dbReference type="STRING" id="1122159.SAMN02745246_01398"/>
<dbReference type="Proteomes" id="UP000290608">
    <property type="component" value="Unassembled WGS sequence"/>
</dbReference>
<gene>
    <name evidence="4" type="ORF">DSL99_1343</name>
</gene>
<feature type="signal peptide" evidence="3">
    <location>
        <begin position="1"/>
        <end position="24"/>
    </location>
</feature>
<evidence type="ECO:0000256" key="2">
    <source>
        <dbReference type="SAM" id="Phobius"/>
    </source>
</evidence>
<keyword evidence="3" id="KW-0732">Signal</keyword>